<dbReference type="EMBL" id="FNEK01000047">
    <property type="protein sequence ID" value="SDK63171.1"/>
    <property type="molecule type" value="Genomic_DNA"/>
</dbReference>
<sequence length="128" mass="14002">MQIESTPYGDLETWTPDEVADAMHAGKVAIIDVRTIQEYAFEHIRGALLLPMHFFEAERLPSQQGKRIIFHCGSGLRSERVARAALQAGFAPVAHMAGGFNAWKNEGQAYMGTDMATGNTIRVPGKNG</sequence>
<dbReference type="Proteomes" id="UP000199382">
    <property type="component" value="Unassembled WGS sequence"/>
</dbReference>
<keyword evidence="3" id="KW-1185">Reference proteome</keyword>
<evidence type="ECO:0000259" key="1">
    <source>
        <dbReference type="PROSITE" id="PS50206"/>
    </source>
</evidence>
<protein>
    <submittedName>
        <fullName evidence="2">Rhodanese-related sulfurtransferase</fullName>
    </submittedName>
</protein>
<dbReference type="InterPro" id="IPR001763">
    <property type="entry name" value="Rhodanese-like_dom"/>
</dbReference>
<accession>A0A1G9DH06</accession>
<evidence type="ECO:0000313" key="3">
    <source>
        <dbReference type="Proteomes" id="UP000199382"/>
    </source>
</evidence>
<dbReference type="InterPro" id="IPR036873">
    <property type="entry name" value="Rhodanese-like_dom_sf"/>
</dbReference>
<feature type="domain" description="Rhodanese" evidence="1">
    <location>
        <begin position="24"/>
        <end position="112"/>
    </location>
</feature>
<organism evidence="2 3">
    <name type="scientific">Aliiruegeria lutimaris</name>
    <dbReference type="NCBI Taxonomy" id="571298"/>
    <lineage>
        <taxon>Bacteria</taxon>
        <taxon>Pseudomonadati</taxon>
        <taxon>Pseudomonadota</taxon>
        <taxon>Alphaproteobacteria</taxon>
        <taxon>Rhodobacterales</taxon>
        <taxon>Roseobacteraceae</taxon>
        <taxon>Aliiruegeria</taxon>
    </lineage>
</organism>
<evidence type="ECO:0000313" key="2">
    <source>
        <dbReference type="EMBL" id="SDK63171.1"/>
    </source>
</evidence>
<reference evidence="2 3" key="1">
    <citation type="submission" date="2016-10" db="EMBL/GenBank/DDBJ databases">
        <authorList>
            <person name="de Groot N.N."/>
        </authorList>
    </citation>
    <scope>NUCLEOTIDE SEQUENCE [LARGE SCALE GENOMIC DNA]</scope>
    <source>
        <strain evidence="2 3">DSM 25294</strain>
    </source>
</reference>
<dbReference type="PANTHER" id="PTHR44086:SF10">
    <property type="entry name" value="THIOSULFATE SULFURTRANSFERASE_RHODANESE-LIKE DOMAIN-CONTAINING PROTEIN 3"/>
    <property type="match status" value="1"/>
</dbReference>
<gene>
    <name evidence="2" type="ORF">SAMN04488026_104735</name>
</gene>
<dbReference type="AlphaFoldDB" id="A0A1G9DH06"/>
<name>A0A1G9DH06_9RHOB</name>
<dbReference type="Pfam" id="PF00581">
    <property type="entry name" value="Rhodanese"/>
    <property type="match status" value="1"/>
</dbReference>
<dbReference type="OrthoDB" id="9807812at2"/>
<dbReference type="Gene3D" id="3.40.250.10">
    <property type="entry name" value="Rhodanese-like domain"/>
    <property type="match status" value="1"/>
</dbReference>
<dbReference type="CDD" id="cd00158">
    <property type="entry name" value="RHOD"/>
    <property type="match status" value="1"/>
</dbReference>
<dbReference type="SUPFAM" id="SSF52821">
    <property type="entry name" value="Rhodanese/Cell cycle control phosphatase"/>
    <property type="match status" value="1"/>
</dbReference>
<dbReference type="GO" id="GO:0004792">
    <property type="term" value="F:thiosulfate-cyanide sulfurtransferase activity"/>
    <property type="evidence" value="ECO:0007669"/>
    <property type="project" value="TreeGrafter"/>
</dbReference>
<keyword evidence="2" id="KW-0808">Transferase</keyword>
<proteinExistence type="predicted"/>
<dbReference type="PANTHER" id="PTHR44086">
    <property type="entry name" value="THIOSULFATE SULFURTRANSFERASE RDL2, MITOCHONDRIAL-RELATED"/>
    <property type="match status" value="1"/>
</dbReference>
<dbReference type="RefSeq" id="WP_093160578.1">
    <property type="nucleotide sequence ID" value="NZ_FNEK01000047.1"/>
</dbReference>
<dbReference type="SMART" id="SM00450">
    <property type="entry name" value="RHOD"/>
    <property type="match status" value="1"/>
</dbReference>
<dbReference type="PROSITE" id="PS50206">
    <property type="entry name" value="RHODANESE_3"/>
    <property type="match status" value="1"/>
</dbReference>
<dbReference type="STRING" id="571298.SAMN04488026_104735"/>